<feature type="signal peptide" evidence="2">
    <location>
        <begin position="1"/>
        <end position="19"/>
    </location>
</feature>
<evidence type="ECO:0000256" key="2">
    <source>
        <dbReference type="SAM" id="SignalP"/>
    </source>
</evidence>
<dbReference type="Proteomes" id="UP000504629">
    <property type="component" value="Unplaced"/>
</dbReference>
<evidence type="ECO:0000313" key="3">
    <source>
        <dbReference type="Proteomes" id="UP000504629"/>
    </source>
</evidence>
<evidence type="ECO:0000313" key="4">
    <source>
        <dbReference type="RefSeq" id="XP_028039880.1"/>
    </source>
</evidence>
<keyword evidence="2" id="KW-0732">Signal</keyword>
<dbReference type="RefSeq" id="XP_028039880.1">
    <property type="nucleotide sequence ID" value="XM_028184079.1"/>
</dbReference>
<dbReference type="GeneID" id="114250275"/>
<dbReference type="KEGG" id="bman:114250275"/>
<keyword evidence="3" id="KW-1185">Reference proteome</keyword>
<reference evidence="4" key="1">
    <citation type="submission" date="2025-08" db="UniProtKB">
        <authorList>
            <consortium name="RefSeq"/>
        </authorList>
    </citation>
    <scope>IDENTIFICATION</scope>
    <source>
        <tissue evidence="4">Silk gland</tissue>
    </source>
</reference>
<sequence length="104" mass="10480">MALKVVCAVLLAVAVAVQARPLGSDEVGAVVDAKDSPGSLTESVGYGTKFGKSGLDDHGFGNLGDDKVVQNFGKLGPGFGRGGPGFASNDAVDPKEHIIGEPDI</sequence>
<evidence type="ECO:0000256" key="1">
    <source>
        <dbReference type="SAM" id="MobiDB-lite"/>
    </source>
</evidence>
<protein>
    <submittedName>
        <fullName evidence="4">Uncharacterized protein LOC114250275</fullName>
    </submittedName>
</protein>
<feature type="compositionally biased region" description="Basic and acidic residues" evidence="1">
    <location>
        <begin position="92"/>
        <end position="104"/>
    </location>
</feature>
<name>A0A6J2KD44_BOMMA</name>
<feature type="region of interest" description="Disordered" evidence="1">
    <location>
        <begin position="84"/>
        <end position="104"/>
    </location>
</feature>
<proteinExistence type="predicted"/>
<feature type="chain" id="PRO_5026961342" evidence="2">
    <location>
        <begin position="20"/>
        <end position="104"/>
    </location>
</feature>
<dbReference type="AlphaFoldDB" id="A0A6J2KD44"/>
<gene>
    <name evidence="4" type="primary">LOC114250275</name>
</gene>
<accession>A0A6J2KD44</accession>
<organism evidence="3 4">
    <name type="scientific">Bombyx mandarina</name>
    <name type="common">Wild silk moth</name>
    <name type="synonym">Wild silkworm</name>
    <dbReference type="NCBI Taxonomy" id="7092"/>
    <lineage>
        <taxon>Eukaryota</taxon>
        <taxon>Metazoa</taxon>
        <taxon>Ecdysozoa</taxon>
        <taxon>Arthropoda</taxon>
        <taxon>Hexapoda</taxon>
        <taxon>Insecta</taxon>
        <taxon>Pterygota</taxon>
        <taxon>Neoptera</taxon>
        <taxon>Endopterygota</taxon>
        <taxon>Lepidoptera</taxon>
        <taxon>Glossata</taxon>
        <taxon>Ditrysia</taxon>
        <taxon>Bombycoidea</taxon>
        <taxon>Bombycidae</taxon>
        <taxon>Bombycinae</taxon>
        <taxon>Bombyx</taxon>
    </lineage>
</organism>